<dbReference type="Gene3D" id="1.20.1530.20">
    <property type="match status" value="1"/>
</dbReference>
<evidence type="ECO:0000256" key="7">
    <source>
        <dbReference type="ARBA" id="ARBA00023065"/>
    </source>
</evidence>
<keyword evidence="7" id="KW-0406">Ion transport</keyword>
<dbReference type="PANTHER" id="PTHR32507">
    <property type="entry name" value="NA(+)/H(+) ANTIPORTER 1"/>
    <property type="match status" value="1"/>
</dbReference>
<comment type="subcellular location">
    <subcellularLocation>
        <location evidence="1">Cell membrane</location>
        <topology evidence="1">Multi-pass membrane protein</topology>
    </subcellularLocation>
</comment>
<accession>A0A6J7HD71</accession>
<dbReference type="GO" id="GO:1902600">
    <property type="term" value="P:proton transmembrane transport"/>
    <property type="evidence" value="ECO:0007669"/>
    <property type="project" value="InterPro"/>
</dbReference>
<sequence length="137" mass="14099">MGIAQQVLVAGALLAGGVAASALAMHMRVPALLLFLGIGIVIGSEVTGWVPFSDYRLAKNIGIVALALILFDGGLRAGWHEIRPVIGVSLSLAIVGTLVTAAITGFVAAPLLGPACCRACASREPACTLRRPSRSRR</sequence>
<evidence type="ECO:0000256" key="1">
    <source>
        <dbReference type="ARBA" id="ARBA00004651"/>
    </source>
</evidence>
<keyword evidence="6 9" id="KW-1133">Transmembrane helix</keyword>
<feature type="transmembrane region" description="Helical" evidence="9">
    <location>
        <begin position="61"/>
        <end position="79"/>
    </location>
</feature>
<dbReference type="PANTHER" id="PTHR32507:SF7">
    <property type="entry name" value="K(+)_H(+) ANTIPORTER NHAP2"/>
    <property type="match status" value="1"/>
</dbReference>
<evidence type="ECO:0000256" key="5">
    <source>
        <dbReference type="ARBA" id="ARBA00022692"/>
    </source>
</evidence>
<dbReference type="InterPro" id="IPR038770">
    <property type="entry name" value="Na+/solute_symporter_sf"/>
</dbReference>
<dbReference type="InterPro" id="IPR006153">
    <property type="entry name" value="Cation/H_exchanger_TM"/>
</dbReference>
<feature type="transmembrane region" description="Helical" evidence="9">
    <location>
        <begin position="30"/>
        <end position="49"/>
    </location>
</feature>
<evidence type="ECO:0000259" key="10">
    <source>
        <dbReference type="Pfam" id="PF00999"/>
    </source>
</evidence>
<protein>
    <submittedName>
        <fullName evidence="11">Unannotated protein</fullName>
    </submittedName>
</protein>
<name>A0A6J7HD71_9ZZZZ</name>
<dbReference type="Pfam" id="PF00999">
    <property type="entry name" value="Na_H_Exchanger"/>
    <property type="match status" value="1"/>
</dbReference>
<proteinExistence type="predicted"/>
<keyword evidence="5 9" id="KW-0812">Transmembrane</keyword>
<feature type="transmembrane region" description="Helical" evidence="9">
    <location>
        <begin position="85"/>
        <end position="113"/>
    </location>
</feature>
<evidence type="ECO:0000256" key="8">
    <source>
        <dbReference type="ARBA" id="ARBA00023136"/>
    </source>
</evidence>
<evidence type="ECO:0000256" key="6">
    <source>
        <dbReference type="ARBA" id="ARBA00022989"/>
    </source>
</evidence>
<evidence type="ECO:0000256" key="3">
    <source>
        <dbReference type="ARBA" id="ARBA00022449"/>
    </source>
</evidence>
<dbReference type="GO" id="GO:0005886">
    <property type="term" value="C:plasma membrane"/>
    <property type="evidence" value="ECO:0007669"/>
    <property type="project" value="UniProtKB-SubCell"/>
</dbReference>
<feature type="domain" description="Cation/H+ exchanger transmembrane" evidence="10">
    <location>
        <begin position="23"/>
        <end position="109"/>
    </location>
</feature>
<keyword evidence="8 9" id="KW-0472">Membrane</keyword>
<evidence type="ECO:0000313" key="11">
    <source>
        <dbReference type="EMBL" id="CAB4918931.1"/>
    </source>
</evidence>
<dbReference type="AlphaFoldDB" id="A0A6J7HD71"/>
<reference evidence="11" key="1">
    <citation type="submission" date="2020-05" db="EMBL/GenBank/DDBJ databases">
        <authorList>
            <person name="Chiriac C."/>
            <person name="Salcher M."/>
            <person name="Ghai R."/>
            <person name="Kavagutti S V."/>
        </authorList>
    </citation>
    <scope>NUCLEOTIDE SEQUENCE</scope>
</reference>
<keyword evidence="4" id="KW-1003">Cell membrane</keyword>
<keyword evidence="2" id="KW-0813">Transport</keyword>
<evidence type="ECO:0000256" key="4">
    <source>
        <dbReference type="ARBA" id="ARBA00022475"/>
    </source>
</evidence>
<keyword evidence="3" id="KW-0050">Antiport</keyword>
<organism evidence="11">
    <name type="scientific">freshwater metagenome</name>
    <dbReference type="NCBI Taxonomy" id="449393"/>
    <lineage>
        <taxon>unclassified sequences</taxon>
        <taxon>metagenomes</taxon>
        <taxon>ecological metagenomes</taxon>
    </lineage>
</organism>
<dbReference type="EMBL" id="CAFBMX010000002">
    <property type="protein sequence ID" value="CAB4918931.1"/>
    <property type="molecule type" value="Genomic_DNA"/>
</dbReference>
<dbReference type="GO" id="GO:0015297">
    <property type="term" value="F:antiporter activity"/>
    <property type="evidence" value="ECO:0007669"/>
    <property type="project" value="UniProtKB-KW"/>
</dbReference>
<gene>
    <name evidence="11" type="ORF">UFOPK3674_00411</name>
</gene>
<evidence type="ECO:0000256" key="2">
    <source>
        <dbReference type="ARBA" id="ARBA00022448"/>
    </source>
</evidence>
<evidence type="ECO:0000256" key="9">
    <source>
        <dbReference type="SAM" id="Phobius"/>
    </source>
</evidence>